<comment type="caution">
    <text evidence="8">The sequence shown here is derived from an EMBL/GenBank/DDBJ whole genome shotgun (WGS) entry which is preliminary data.</text>
</comment>
<sequence>MWSILSLIVAQMVTGVNITGSKFLVSHLSIIALLEIRFIVGSLVLLACMPFIKKTNNAQSTISSLNKKDWFVLIAQALCAGMFFNLLMLSGIQFTSASMAGLITSTLPAMIIILSFIIFRQRITRFKALCILFATIGLIAINGSSLSSHDFSALSIIGDMIIFLAMIPEALYYVISKFKNTQLPAVKSAFLMNLINAIAMIPLLFFANWHELLGLSFNAYFVLLLVSVASALFYLFWFMGCDQVSASTAGLVTAAMPISTLAFSFIFLGEHITLVQGIGTLLILLSIVFGARKG</sequence>
<dbReference type="InterPro" id="IPR000620">
    <property type="entry name" value="EamA_dom"/>
</dbReference>
<protein>
    <submittedName>
        <fullName evidence="8">Membrane protein</fullName>
    </submittedName>
</protein>
<reference evidence="8" key="2">
    <citation type="submission" date="2020-09" db="EMBL/GenBank/DDBJ databases">
        <authorList>
            <person name="Sun Q."/>
            <person name="Zhou Y."/>
        </authorList>
    </citation>
    <scope>NUCLEOTIDE SEQUENCE</scope>
    <source>
        <strain evidence="8">CGMCC 1.15758</strain>
    </source>
</reference>
<feature type="transmembrane region" description="Helical" evidence="6">
    <location>
        <begin position="25"/>
        <end position="49"/>
    </location>
</feature>
<feature type="transmembrane region" description="Helical" evidence="6">
    <location>
        <begin position="98"/>
        <end position="119"/>
    </location>
</feature>
<feature type="transmembrane region" description="Helical" evidence="6">
    <location>
        <begin position="126"/>
        <end position="145"/>
    </location>
</feature>
<feature type="transmembrane region" description="Helical" evidence="6">
    <location>
        <begin position="151"/>
        <end position="174"/>
    </location>
</feature>
<keyword evidence="3 6" id="KW-0812">Transmembrane</keyword>
<feature type="transmembrane region" description="Helical" evidence="6">
    <location>
        <begin position="70"/>
        <end position="92"/>
    </location>
</feature>
<feature type="transmembrane region" description="Helical" evidence="6">
    <location>
        <begin position="249"/>
        <end position="268"/>
    </location>
</feature>
<keyword evidence="9" id="KW-1185">Reference proteome</keyword>
<evidence type="ECO:0000256" key="5">
    <source>
        <dbReference type="ARBA" id="ARBA00023136"/>
    </source>
</evidence>
<organism evidence="8 9">
    <name type="scientific">Cysteiniphilum litorale</name>
    <dbReference type="NCBI Taxonomy" id="2056700"/>
    <lineage>
        <taxon>Bacteria</taxon>
        <taxon>Pseudomonadati</taxon>
        <taxon>Pseudomonadota</taxon>
        <taxon>Gammaproteobacteria</taxon>
        <taxon>Thiotrichales</taxon>
        <taxon>Fastidiosibacteraceae</taxon>
        <taxon>Cysteiniphilum</taxon>
    </lineage>
</organism>
<dbReference type="EMBL" id="BMJS01000018">
    <property type="protein sequence ID" value="GGF99959.1"/>
    <property type="molecule type" value="Genomic_DNA"/>
</dbReference>
<evidence type="ECO:0000256" key="6">
    <source>
        <dbReference type="SAM" id="Phobius"/>
    </source>
</evidence>
<evidence type="ECO:0000256" key="2">
    <source>
        <dbReference type="ARBA" id="ARBA00022475"/>
    </source>
</evidence>
<comment type="subcellular location">
    <subcellularLocation>
        <location evidence="1">Cell membrane</location>
        <topology evidence="1">Multi-pass membrane protein</topology>
    </subcellularLocation>
</comment>
<dbReference type="SUPFAM" id="SSF103481">
    <property type="entry name" value="Multidrug resistance efflux transporter EmrE"/>
    <property type="match status" value="2"/>
</dbReference>
<evidence type="ECO:0000256" key="3">
    <source>
        <dbReference type="ARBA" id="ARBA00022692"/>
    </source>
</evidence>
<evidence type="ECO:0000259" key="7">
    <source>
        <dbReference type="Pfam" id="PF00892"/>
    </source>
</evidence>
<keyword evidence="2" id="KW-1003">Cell membrane</keyword>
<dbReference type="PANTHER" id="PTHR32322:SF18">
    <property type="entry name" value="S-ADENOSYLMETHIONINE_S-ADENOSYLHOMOCYSTEINE TRANSPORTER"/>
    <property type="match status" value="1"/>
</dbReference>
<dbReference type="GO" id="GO:0005886">
    <property type="term" value="C:plasma membrane"/>
    <property type="evidence" value="ECO:0007669"/>
    <property type="project" value="UniProtKB-SubCell"/>
</dbReference>
<keyword evidence="5 6" id="KW-0472">Membrane</keyword>
<dbReference type="Proteomes" id="UP000636949">
    <property type="component" value="Unassembled WGS sequence"/>
</dbReference>
<feature type="transmembrane region" description="Helical" evidence="6">
    <location>
        <begin position="219"/>
        <end position="237"/>
    </location>
</feature>
<reference evidence="8" key="1">
    <citation type="journal article" date="2014" name="Int. J. Syst. Evol. Microbiol.">
        <title>Complete genome sequence of Corynebacterium casei LMG S-19264T (=DSM 44701T), isolated from a smear-ripened cheese.</title>
        <authorList>
            <consortium name="US DOE Joint Genome Institute (JGI-PGF)"/>
            <person name="Walter F."/>
            <person name="Albersmeier A."/>
            <person name="Kalinowski J."/>
            <person name="Ruckert C."/>
        </authorList>
    </citation>
    <scope>NUCLEOTIDE SEQUENCE</scope>
    <source>
        <strain evidence="8">CGMCC 1.15758</strain>
    </source>
</reference>
<feature type="transmembrane region" description="Helical" evidence="6">
    <location>
        <begin position="186"/>
        <end position="207"/>
    </location>
</feature>
<name>A0A8J3E8M3_9GAMM</name>
<evidence type="ECO:0000313" key="8">
    <source>
        <dbReference type="EMBL" id="GGF99959.1"/>
    </source>
</evidence>
<dbReference type="OrthoDB" id="5291325at2"/>
<feature type="domain" description="EamA" evidence="7">
    <location>
        <begin position="2"/>
        <end position="142"/>
    </location>
</feature>
<dbReference type="AlphaFoldDB" id="A0A8J3E8M3"/>
<gene>
    <name evidence="8" type="ORF">GCM10010995_16600</name>
</gene>
<evidence type="ECO:0000256" key="4">
    <source>
        <dbReference type="ARBA" id="ARBA00022989"/>
    </source>
</evidence>
<dbReference type="InterPro" id="IPR050638">
    <property type="entry name" value="AA-Vitamin_Transporters"/>
</dbReference>
<dbReference type="RefSeq" id="WP_117002935.1">
    <property type="nucleotide sequence ID" value="NZ_BMJS01000018.1"/>
</dbReference>
<dbReference type="InterPro" id="IPR037185">
    <property type="entry name" value="EmrE-like"/>
</dbReference>
<feature type="domain" description="EamA" evidence="7">
    <location>
        <begin position="157"/>
        <end position="289"/>
    </location>
</feature>
<feature type="transmembrane region" description="Helical" evidence="6">
    <location>
        <begin position="274"/>
        <end position="291"/>
    </location>
</feature>
<dbReference type="Pfam" id="PF00892">
    <property type="entry name" value="EamA"/>
    <property type="match status" value="2"/>
</dbReference>
<proteinExistence type="predicted"/>
<evidence type="ECO:0000313" key="9">
    <source>
        <dbReference type="Proteomes" id="UP000636949"/>
    </source>
</evidence>
<keyword evidence="4 6" id="KW-1133">Transmembrane helix</keyword>
<evidence type="ECO:0000256" key="1">
    <source>
        <dbReference type="ARBA" id="ARBA00004651"/>
    </source>
</evidence>
<accession>A0A8J3E8M3</accession>
<dbReference type="PANTHER" id="PTHR32322">
    <property type="entry name" value="INNER MEMBRANE TRANSPORTER"/>
    <property type="match status" value="1"/>
</dbReference>